<dbReference type="Gene3D" id="2.60.40.150">
    <property type="entry name" value="C2 domain"/>
    <property type="match status" value="2"/>
</dbReference>
<dbReference type="SUPFAM" id="SSF54001">
    <property type="entry name" value="Cysteine proteinases"/>
    <property type="match status" value="1"/>
</dbReference>
<dbReference type="InterPro" id="IPR000008">
    <property type="entry name" value="C2_dom"/>
</dbReference>
<keyword evidence="2" id="KW-0106">Calcium</keyword>
<dbReference type="InterPro" id="IPR035892">
    <property type="entry name" value="C2_domain_sf"/>
</dbReference>
<evidence type="ECO:0000313" key="6">
    <source>
        <dbReference type="Proteomes" id="UP000011083"/>
    </source>
</evidence>
<reference evidence="5 6" key="1">
    <citation type="journal article" date="2013" name="Genome Biol.">
        <title>Genome of Acanthamoeba castellanii highlights extensive lateral gene transfer and early evolution of tyrosine kinase signaling.</title>
        <authorList>
            <person name="Clarke M."/>
            <person name="Lohan A.J."/>
            <person name="Liu B."/>
            <person name="Lagkouvardos I."/>
            <person name="Roy S."/>
            <person name="Zafar N."/>
            <person name="Bertelli C."/>
            <person name="Schilde C."/>
            <person name="Kianianmomeni A."/>
            <person name="Burglin T.R."/>
            <person name="Frech C."/>
            <person name="Turcotte B."/>
            <person name="Kopec K.O."/>
            <person name="Synnott J.M."/>
            <person name="Choo C."/>
            <person name="Paponov I."/>
            <person name="Finkler A."/>
            <person name="Soon Heng Tan C."/>
            <person name="Hutchins A.P."/>
            <person name="Weinmeier T."/>
            <person name="Rattei T."/>
            <person name="Chu J.S."/>
            <person name="Gimenez G."/>
            <person name="Irimia M."/>
            <person name="Rigden D.J."/>
            <person name="Fitzpatrick D.A."/>
            <person name="Lorenzo-Morales J."/>
            <person name="Bateman A."/>
            <person name="Chiu C.H."/>
            <person name="Tang P."/>
            <person name="Hegemann P."/>
            <person name="Fromm H."/>
            <person name="Raoult D."/>
            <person name="Greub G."/>
            <person name="Miranda-Saavedra D."/>
            <person name="Chen N."/>
            <person name="Nash P."/>
            <person name="Ginger M.L."/>
            <person name="Horn M."/>
            <person name="Schaap P."/>
            <person name="Caler L."/>
            <person name="Loftus B."/>
        </authorList>
    </citation>
    <scope>NUCLEOTIDE SEQUENCE [LARGE SCALE GENOMIC DNA]</scope>
    <source>
        <strain evidence="5 6">Neff</strain>
    </source>
</reference>
<dbReference type="EMBL" id="KB008123">
    <property type="protein sequence ID" value="ELR12246.1"/>
    <property type="molecule type" value="Genomic_DNA"/>
</dbReference>
<evidence type="ECO:0000259" key="4">
    <source>
        <dbReference type="PROSITE" id="PS50004"/>
    </source>
</evidence>
<dbReference type="Gene3D" id="3.90.1720.10">
    <property type="entry name" value="endopeptidase domain like (from Nostoc punctiforme)"/>
    <property type="match status" value="1"/>
</dbReference>
<name>L8GJ80_ACACF</name>
<protein>
    <submittedName>
        <fullName evidence="5">C2 domain containing protein</fullName>
    </submittedName>
</protein>
<dbReference type="Proteomes" id="UP000011083">
    <property type="component" value="Unassembled WGS sequence"/>
</dbReference>
<dbReference type="RefSeq" id="XP_004334259.1">
    <property type="nucleotide sequence ID" value="XM_004334211.1"/>
</dbReference>
<feature type="domain" description="C2" evidence="4">
    <location>
        <begin position="152"/>
        <end position="268"/>
    </location>
</feature>
<dbReference type="STRING" id="1257118.L8GJ80"/>
<dbReference type="PRINTS" id="PR00360">
    <property type="entry name" value="C2DOMAIN"/>
</dbReference>
<dbReference type="PANTHER" id="PTHR45911">
    <property type="entry name" value="C2 DOMAIN-CONTAINING PROTEIN"/>
    <property type="match status" value="1"/>
</dbReference>
<dbReference type="GeneID" id="14912736"/>
<feature type="domain" description="C2" evidence="4">
    <location>
        <begin position="1"/>
        <end position="104"/>
    </location>
</feature>
<dbReference type="InterPro" id="IPR038765">
    <property type="entry name" value="Papain-like_cys_pep_sf"/>
</dbReference>
<keyword evidence="1" id="KW-0479">Metal-binding</keyword>
<feature type="compositionally biased region" description="Basic and acidic residues" evidence="3">
    <location>
        <begin position="126"/>
        <end position="136"/>
    </location>
</feature>
<dbReference type="AlphaFoldDB" id="L8GJ80"/>
<dbReference type="OrthoDB" id="270970at2759"/>
<dbReference type="SUPFAM" id="SSF49562">
    <property type="entry name" value="C2 domain (Calcium/lipid-binding domain, CaLB)"/>
    <property type="match status" value="2"/>
</dbReference>
<evidence type="ECO:0000256" key="2">
    <source>
        <dbReference type="ARBA" id="ARBA00022837"/>
    </source>
</evidence>
<evidence type="ECO:0000256" key="1">
    <source>
        <dbReference type="ARBA" id="ARBA00022723"/>
    </source>
</evidence>
<dbReference type="PROSITE" id="PS50004">
    <property type="entry name" value="C2"/>
    <property type="match status" value="2"/>
</dbReference>
<keyword evidence="6" id="KW-1185">Reference proteome</keyword>
<dbReference type="CDD" id="cd00030">
    <property type="entry name" value="C2"/>
    <property type="match status" value="2"/>
</dbReference>
<sequence>MAEERLLRIKLVRATDLVPADSNGLSDPYVVLTLNGTSVRSKTIPKTLNPVWEELFSLPVKDLDADVLHVQVMDWDRVSKDDPIGDASVALTHLVQEVESDVWAPLTNVASGRVHLTLMPINCGRQPDEGKAKEVSGDVSPPQSKKERKLAKKAKRKLLLTKREEPSRNIIDIVVLEGLGLARPGKSAIDPYCVVRVGSAVYVTSVKRGAASCIWNEDCSFELTGDDASDVHITVINEKGSHQPHTLGGLRVPLASVRDENGGEARLYPLELKETAATGYLRLQLQLNSVSTGILAHFGAPLCASMPMRVNVGDLLLFSCTHVGAVVTKVGTGSTWDHVAMVVKPQYDDGDADQYLGVFESCPSGVRVARYLDSYCNAYFDAGAKIALRRLTAERHDLSLEALTAFVKQMDGKPYEKNLMEMVRGTMSLNSGEDLSGVFCSELVAAAYQRMGLLEATVSSNNFMPGHFGKPQMPLQRGASLGPLVFFKPKRIKPAALAAAKLASPSSSS</sequence>
<gene>
    <name evidence="5" type="ORF">ACA1_027030</name>
</gene>
<evidence type="ECO:0000313" key="5">
    <source>
        <dbReference type="EMBL" id="ELR12246.1"/>
    </source>
</evidence>
<accession>L8GJ80</accession>
<evidence type="ECO:0000256" key="3">
    <source>
        <dbReference type="SAM" id="MobiDB-lite"/>
    </source>
</evidence>
<dbReference type="KEGG" id="acan:ACA1_027030"/>
<dbReference type="GO" id="GO:0016020">
    <property type="term" value="C:membrane"/>
    <property type="evidence" value="ECO:0007669"/>
    <property type="project" value="TreeGrafter"/>
</dbReference>
<organism evidence="5 6">
    <name type="scientific">Acanthamoeba castellanii (strain ATCC 30010 / Neff)</name>
    <dbReference type="NCBI Taxonomy" id="1257118"/>
    <lineage>
        <taxon>Eukaryota</taxon>
        <taxon>Amoebozoa</taxon>
        <taxon>Discosea</taxon>
        <taxon>Longamoebia</taxon>
        <taxon>Centramoebida</taxon>
        <taxon>Acanthamoebidae</taxon>
        <taxon>Acanthamoeba</taxon>
    </lineage>
</organism>
<dbReference type="SMART" id="SM00239">
    <property type="entry name" value="C2"/>
    <property type="match status" value="2"/>
</dbReference>
<proteinExistence type="predicted"/>
<feature type="region of interest" description="Disordered" evidence="3">
    <location>
        <begin position="125"/>
        <end position="148"/>
    </location>
</feature>
<dbReference type="Pfam" id="PF00168">
    <property type="entry name" value="C2"/>
    <property type="match status" value="2"/>
</dbReference>
<dbReference type="VEuPathDB" id="AmoebaDB:ACA1_027030"/>
<dbReference type="GO" id="GO:0005509">
    <property type="term" value="F:calcium ion binding"/>
    <property type="evidence" value="ECO:0007669"/>
    <property type="project" value="TreeGrafter"/>
</dbReference>